<evidence type="ECO:0000313" key="2">
    <source>
        <dbReference type="Proteomes" id="UP000070572"/>
    </source>
</evidence>
<sequence>MAKISDEMVSLREQARDKKTGKFGEWERAQAGITLQPSGVEPAKKFMEGRQQQYLEREKRVQQIIANRRRFLAETGEVQPGWVFSSTGVQDTSNRDIWWDRSRVMARYSLDGVDVPMMPDDESIQFKDGNAISGKRRTYRARYKGIDGNDIRMPSVASVNRFLDREGIDTVRIPVQLQSEKGDSAIVNVTATRNGPEWDMAVDLDDPMAKKAATVTKAALERRNVTEAEWKDWNNIHVSDYDEITGQMDPDTRYHAFNSSSAIEQVAYRKLGNELDGSEYGVVAIKWRGSTKPYGYRVNRAAYESLVKAKSPGKIANQLKYEIDSKGNKVRGADGKIKMSSRSTDVSSCPDCGAYVFSGISHSCPGKKQARPDTTYIADARRSVISDGNTAGETAFDGKTKRHSNRKWFDVSGIYHSGKNIFKRKRKRQ</sequence>
<evidence type="ECO:0000313" key="1">
    <source>
        <dbReference type="EMBL" id="KXB81565.1"/>
    </source>
</evidence>
<name>A0AB34X0I0_9ACTO</name>
<dbReference type="EMBL" id="LSDN01000007">
    <property type="protein sequence ID" value="KXB81565.1"/>
    <property type="molecule type" value="Genomic_DNA"/>
</dbReference>
<reference evidence="1 2" key="1">
    <citation type="submission" date="2016-01" db="EMBL/GenBank/DDBJ databases">
        <authorList>
            <person name="Mitreva M."/>
            <person name="Pepin K.H."/>
            <person name="Mihindukulasuriya K.A."/>
            <person name="Fulton R."/>
            <person name="Fronick C."/>
            <person name="O'Laughlin M."/>
            <person name="Miner T."/>
            <person name="Herter B."/>
            <person name="Rosa B.A."/>
            <person name="Cordes M."/>
            <person name="Tomlinson C."/>
            <person name="Wollam A."/>
            <person name="Palsikar V.B."/>
            <person name="Mardis E.R."/>
            <person name="Wilson R.K."/>
        </authorList>
    </citation>
    <scope>NUCLEOTIDE SEQUENCE [LARGE SCALE GENOMIC DNA]</scope>
    <source>
        <strain evidence="1 2">DNF00696</strain>
    </source>
</reference>
<dbReference type="Proteomes" id="UP000070572">
    <property type="component" value="Unassembled WGS sequence"/>
</dbReference>
<gene>
    <name evidence="1" type="ORF">HMPREF1862_00461</name>
</gene>
<proteinExistence type="predicted"/>
<comment type="caution">
    <text evidence="1">The sequence shown here is derived from an EMBL/GenBank/DDBJ whole genome shotgun (WGS) entry which is preliminary data.</text>
</comment>
<dbReference type="AlphaFoldDB" id="A0AB34X0I0"/>
<dbReference type="RefSeq" id="WP_060920146.1">
    <property type="nucleotide sequence ID" value="NZ_KQ960679.1"/>
</dbReference>
<protein>
    <submittedName>
        <fullName evidence="1">Uncharacterized protein</fullName>
    </submittedName>
</protein>
<organism evidence="1 2">
    <name type="scientific">Varibaculum cambriense</name>
    <dbReference type="NCBI Taxonomy" id="184870"/>
    <lineage>
        <taxon>Bacteria</taxon>
        <taxon>Bacillati</taxon>
        <taxon>Actinomycetota</taxon>
        <taxon>Actinomycetes</taxon>
        <taxon>Actinomycetales</taxon>
        <taxon>Actinomycetaceae</taxon>
        <taxon>Varibaculum</taxon>
    </lineage>
</organism>
<accession>A0AB34X0I0</accession>